<evidence type="ECO:0000313" key="7">
    <source>
        <dbReference type="Proteomes" id="UP000800094"/>
    </source>
</evidence>
<accession>A0A6A6HTX9</accession>
<dbReference type="InterPro" id="IPR031352">
    <property type="entry name" value="SesA"/>
</dbReference>
<sequence>MAETLAAVASIVQLVDVSSRLVRRLEQFHSDTGEVPKSLRHISTELPVLSTTLHRIRQAVEADLVDDGTKEVLIPVIDGCREQIEQLNAILAKTLPATNDSWRTKSKKAIVSLHQDDKVESITKILRNYIATLTFYHAAASSTLQPLTDAKLAKIRQWLSAPDPSTNYQKALKQRQDDTGQWFLESDQYAAWKTDAATFLWLHGIPGCGKTILSSTILQSVLQHCNNDPGKAVAYFYFDFNDAQKQNSELMLRSLICQLSQQCIRIPTSLNTLFSSCENGQRQPSLHALVEVMQQMVQEFPHVYVVLDALDECAERSELTDILETTAAWQLQNLHVLVTSRKERDIESSLETFIDQENIVHLQSELVDRDIKKYVRQRLAADRSLSKWQKDTTVRLEIEAALMKGARGMFRWAVCQLDTLGKCRNRAMLRKSLAALPPTLDKTYDRILCAIGEEDSQYAVRILRWLTFSARPLSVDEVAEIVAIDVERNPAFDREEVLEDPLEVLNICGSLVTMTMDEGDGRLQPTRQVVLLAHYSVKEYLLSDRILRGRAARYGMQSAACHDAIAQGCLGYLLQFQGSELLSEDTKDFKLAEYSASFWIHHAQGTDEETEEFSHAAMDLLLERNDAYLNWLRIHDPAKPWEGSDFRRDPGSVPAPLYYVSRFGLRRTAELLLDKDADVNARGGYPNALYAASFSGHEQIVRLLLDNGADVNARSTKYNANALYAASSSGHEQIQRTPGGF</sequence>
<keyword evidence="2" id="KW-0040">ANK repeat</keyword>
<dbReference type="OrthoDB" id="1577640at2759"/>
<dbReference type="InterPro" id="IPR054471">
    <property type="entry name" value="GPIID_WHD"/>
</dbReference>
<dbReference type="Gene3D" id="1.25.40.20">
    <property type="entry name" value="Ankyrin repeat-containing domain"/>
    <property type="match status" value="1"/>
</dbReference>
<protein>
    <submittedName>
        <fullName evidence="6">Uncharacterized protein</fullName>
    </submittedName>
</protein>
<evidence type="ECO:0000256" key="2">
    <source>
        <dbReference type="PROSITE-ProRule" id="PRU00023"/>
    </source>
</evidence>
<dbReference type="Gene3D" id="3.40.50.300">
    <property type="entry name" value="P-loop containing nucleotide triphosphate hydrolases"/>
    <property type="match status" value="1"/>
</dbReference>
<feature type="domain" description="Nephrocystin 3-like N-terminal" evidence="5">
    <location>
        <begin position="178"/>
        <end position="341"/>
    </location>
</feature>
<dbReference type="Pfam" id="PF24883">
    <property type="entry name" value="NPHP3_N"/>
    <property type="match status" value="1"/>
</dbReference>
<evidence type="ECO:0000259" key="4">
    <source>
        <dbReference type="Pfam" id="PF22939"/>
    </source>
</evidence>
<feature type="domain" description="NACHT-NTPase and P-loop NTPases N-terminal" evidence="3">
    <location>
        <begin position="8"/>
        <end position="133"/>
    </location>
</feature>
<dbReference type="InterPro" id="IPR027417">
    <property type="entry name" value="P-loop_NTPase"/>
</dbReference>
<dbReference type="RefSeq" id="XP_033676246.1">
    <property type="nucleotide sequence ID" value="XM_033820414.1"/>
</dbReference>
<proteinExistence type="predicted"/>
<reference evidence="6" key="1">
    <citation type="journal article" date="2020" name="Stud. Mycol.">
        <title>101 Dothideomycetes genomes: a test case for predicting lifestyles and emergence of pathogens.</title>
        <authorList>
            <person name="Haridas S."/>
            <person name="Albert R."/>
            <person name="Binder M."/>
            <person name="Bloem J."/>
            <person name="Labutti K."/>
            <person name="Salamov A."/>
            <person name="Andreopoulos B."/>
            <person name="Baker S."/>
            <person name="Barry K."/>
            <person name="Bills G."/>
            <person name="Bluhm B."/>
            <person name="Cannon C."/>
            <person name="Castanera R."/>
            <person name="Culley D."/>
            <person name="Daum C."/>
            <person name="Ezra D."/>
            <person name="Gonzalez J."/>
            <person name="Henrissat B."/>
            <person name="Kuo A."/>
            <person name="Liang C."/>
            <person name="Lipzen A."/>
            <person name="Lutzoni F."/>
            <person name="Magnuson J."/>
            <person name="Mondo S."/>
            <person name="Nolan M."/>
            <person name="Ohm R."/>
            <person name="Pangilinan J."/>
            <person name="Park H.-J."/>
            <person name="Ramirez L."/>
            <person name="Alfaro M."/>
            <person name="Sun H."/>
            <person name="Tritt A."/>
            <person name="Yoshinaga Y."/>
            <person name="Zwiers L.-H."/>
            <person name="Turgeon B."/>
            <person name="Goodwin S."/>
            <person name="Spatafora J."/>
            <person name="Crous P."/>
            <person name="Grigoriev I."/>
        </authorList>
    </citation>
    <scope>NUCLEOTIDE SEQUENCE</scope>
    <source>
        <strain evidence="6">CBS 122368</strain>
    </source>
</reference>
<evidence type="ECO:0000259" key="3">
    <source>
        <dbReference type="Pfam" id="PF17107"/>
    </source>
</evidence>
<dbReference type="InterPro" id="IPR036770">
    <property type="entry name" value="Ankyrin_rpt-contain_sf"/>
</dbReference>
<name>A0A6A6HTX9_9PLEO</name>
<dbReference type="InterPro" id="IPR002110">
    <property type="entry name" value="Ankyrin_rpt"/>
</dbReference>
<evidence type="ECO:0000313" key="6">
    <source>
        <dbReference type="EMBL" id="KAF2241242.1"/>
    </source>
</evidence>
<dbReference type="SUPFAM" id="SSF48403">
    <property type="entry name" value="Ankyrin repeat"/>
    <property type="match status" value="1"/>
</dbReference>
<dbReference type="Pfam" id="PF17107">
    <property type="entry name" value="SesA"/>
    <property type="match status" value="1"/>
</dbReference>
<dbReference type="InterPro" id="IPR056884">
    <property type="entry name" value="NPHP3-like_N"/>
</dbReference>
<evidence type="ECO:0000256" key="1">
    <source>
        <dbReference type="ARBA" id="ARBA00022737"/>
    </source>
</evidence>
<dbReference type="Proteomes" id="UP000800094">
    <property type="component" value="Unassembled WGS sequence"/>
</dbReference>
<keyword evidence="1" id="KW-0677">Repeat</keyword>
<dbReference type="AlphaFoldDB" id="A0A6A6HTX9"/>
<gene>
    <name evidence="6" type="ORF">BU26DRAFT_183730</name>
</gene>
<dbReference type="EMBL" id="ML987213">
    <property type="protein sequence ID" value="KAF2241242.1"/>
    <property type="molecule type" value="Genomic_DNA"/>
</dbReference>
<keyword evidence="7" id="KW-1185">Reference proteome</keyword>
<dbReference type="PANTHER" id="PTHR10039:SF16">
    <property type="entry name" value="GPI INOSITOL-DEACYLASE"/>
    <property type="match status" value="1"/>
</dbReference>
<dbReference type="Pfam" id="PF22939">
    <property type="entry name" value="WHD_GPIID"/>
    <property type="match status" value="1"/>
</dbReference>
<evidence type="ECO:0000259" key="5">
    <source>
        <dbReference type="Pfam" id="PF24883"/>
    </source>
</evidence>
<feature type="domain" description="GPI inositol-deacylase winged helix" evidence="4">
    <location>
        <begin position="454"/>
        <end position="549"/>
    </location>
</feature>
<dbReference type="SUPFAM" id="SSF52540">
    <property type="entry name" value="P-loop containing nucleoside triphosphate hydrolases"/>
    <property type="match status" value="1"/>
</dbReference>
<dbReference type="GeneID" id="54573744"/>
<dbReference type="PROSITE" id="PS50088">
    <property type="entry name" value="ANK_REPEAT"/>
    <property type="match status" value="1"/>
</dbReference>
<dbReference type="Pfam" id="PF12796">
    <property type="entry name" value="Ank_2"/>
    <property type="match status" value="1"/>
</dbReference>
<organism evidence="6 7">
    <name type="scientific">Trematosphaeria pertusa</name>
    <dbReference type="NCBI Taxonomy" id="390896"/>
    <lineage>
        <taxon>Eukaryota</taxon>
        <taxon>Fungi</taxon>
        <taxon>Dikarya</taxon>
        <taxon>Ascomycota</taxon>
        <taxon>Pezizomycotina</taxon>
        <taxon>Dothideomycetes</taxon>
        <taxon>Pleosporomycetidae</taxon>
        <taxon>Pleosporales</taxon>
        <taxon>Massarineae</taxon>
        <taxon>Trematosphaeriaceae</taxon>
        <taxon>Trematosphaeria</taxon>
    </lineage>
</organism>
<dbReference type="PANTHER" id="PTHR10039">
    <property type="entry name" value="AMELOGENIN"/>
    <property type="match status" value="1"/>
</dbReference>
<dbReference type="SMART" id="SM00248">
    <property type="entry name" value="ANK"/>
    <property type="match status" value="2"/>
</dbReference>
<dbReference type="PROSITE" id="PS50297">
    <property type="entry name" value="ANK_REP_REGION"/>
    <property type="match status" value="1"/>
</dbReference>
<feature type="repeat" description="ANK" evidence="2">
    <location>
        <begin position="687"/>
        <end position="716"/>
    </location>
</feature>